<evidence type="ECO:0000313" key="1">
    <source>
        <dbReference type="EMBL" id="UQC73742.1"/>
    </source>
</evidence>
<gene>
    <name evidence="1" type="ORF">CLUP02_00388</name>
</gene>
<accession>A0A9Q8SC11</accession>
<evidence type="ECO:0000313" key="2">
    <source>
        <dbReference type="Proteomes" id="UP000830671"/>
    </source>
</evidence>
<dbReference type="RefSeq" id="XP_049135395.1">
    <property type="nucleotide sequence ID" value="XM_049279438.1"/>
</dbReference>
<reference evidence="1" key="1">
    <citation type="journal article" date="2021" name="Mol. Plant Microbe Interact.">
        <title>Complete Genome Sequence of the Plant-Pathogenic Fungus Colletotrichum lupini.</title>
        <authorList>
            <person name="Baroncelli R."/>
            <person name="Pensec F."/>
            <person name="Da Lio D."/>
            <person name="Boufleur T."/>
            <person name="Vicente I."/>
            <person name="Sarrocco S."/>
            <person name="Picot A."/>
            <person name="Baraldi E."/>
            <person name="Sukno S."/>
            <person name="Thon M."/>
            <person name="Le Floch G."/>
        </authorList>
    </citation>
    <scope>NUCLEOTIDE SEQUENCE</scope>
    <source>
        <strain evidence="1">IMI 504893</strain>
    </source>
</reference>
<protein>
    <submittedName>
        <fullName evidence="1">Uncharacterized protein</fullName>
    </submittedName>
</protein>
<name>A0A9Q8SC11_9PEZI</name>
<organism evidence="1 2">
    <name type="scientific">Colletotrichum lupini</name>
    <dbReference type="NCBI Taxonomy" id="145971"/>
    <lineage>
        <taxon>Eukaryota</taxon>
        <taxon>Fungi</taxon>
        <taxon>Dikarya</taxon>
        <taxon>Ascomycota</taxon>
        <taxon>Pezizomycotina</taxon>
        <taxon>Sordariomycetes</taxon>
        <taxon>Hypocreomycetidae</taxon>
        <taxon>Glomerellales</taxon>
        <taxon>Glomerellaceae</taxon>
        <taxon>Colletotrichum</taxon>
        <taxon>Colletotrichum acutatum species complex</taxon>
    </lineage>
</organism>
<keyword evidence="2" id="KW-1185">Reference proteome</keyword>
<dbReference type="GeneID" id="73334448"/>
<dbReference type="KEGG" id="clup:CLUP02_00388"/>
<dbReference type="EMBL" id="CP019471">
    <property type="protein sequence ID" value="UQC73742.1"/>
    <property type="molecule type" value="Genomic_DNA"/>
</dbReference>
<proteinExistence type="predicted"/>
<dbReference type="AlphaFoldDB" id="A0A9Q8SC11"/>
<sequence length="36" mass="4048">MAYGLMRKRELCVLCYNGIIGSSLDEDLRTTVEPSL</sequence>
<dbReference type="Proteomes" id="UP000830671">
    <property type="component" value="Chromosome 1"/>
</dbReference>